<reference evidence="5" key="1">
    <citation type="submission" date="2023-01" db="EMBL/GenBank/DDBJ databases">
        <title>Whole genome sequence of Paucibacter sp. S2-9 isolated from pond sediment.</title>
        <authorList>
            <person name="Jung J.Y."/>
        </authorList>
    </citation>
    <scope>NUCLEOTIDE SEQUENCE</scope>
    <source>
        <strain evidence="5">S2-9</strain>
    </source>
</reference>
<proteinExistence type="predicted"/>
<evidence type="ECO:0000259" key="3">
    <source>
        <dbReference type="PROSITE" id="PS50110"/>
    </source>
</evidence>
<dbReference type="CDD" id="cd00077">
    <property type="entry name" value="HDc"/>
    <property type="match status" value="1"/>
</dbReference>
<dbReference type="FunFam" id="1.10.3210.10:FF:000018">
    <property type="entry name" value="Two-component system response regulator"/>
    <property type="match status" value="1"/>
</dbReference>
<dbReference type="Pfam" id="PF00072">
    <property type="entry name" value="Response_reg"/>
    <property type="match status" value="1"/>
</dbReference>
<evidence type="ECO:0000313" key="5">
    <source>
        <dbReference type="EMBL" id="WIT09748.1"/>
    </source>
</evidence>
<dbReference type="GO" id="GO:0009214">
    <property type="term" value="P:cyclic nucleotide catabolic process"/>
    <property type="evidence" value="ECO:0007669"/>
    <property type="project" value="UniProtKB-ARBA"/>
</dbReference>
<dbReference type="AlphaFoldDB" id="A0AA95N9S5"/>
<dbReference type="PROSITE" id="PS51832">
    <property type="entry name" value="HD_GYP"/>
    <property type="match status" value="1"/>
</dbReference>
<dbReference type="PANTHER" id="PTHR45228">
    <property type="entry name" value="CYCLIC DI-GMP PHOSPHODIESTERASE TM_0186-RELATED"/>
    <property type="match status" value="1"/>
</dbReference>
<dbReference type="GO" id="GO:0004112">
    <property type="term" value="F:cyclic-nucleotide phosphodiesterase activity"/>
    <property type="evidence" value="ECO:0007669"/>
    <property type="project" value="UniProtKB-ARBA"/>
</dbReference>
<dbReference type="InterPro" id="IPR011006">
    <property type="entry name" value="CheY-like_superfamily"/>
</dbReference>
<dbReference type="InterPro" id="IPR003607">
    <property type="entry name" value="HD/PDEase_dom"/>
</dbReference>
<dbReference type="InterPro" id="IPR052020">
    <property type="entry name" value="Cyclic_di-GMP/3'3'-cGAMP_PDE"/>
</dbReference>
<dbReference type="SUPFAM" id="SSF52172">
    <property type="entry name" value="CheY-like"/>
    <property type="match status" value="1"/>
</dbReference>
<keyword evidence="2" id="KW-0597">Phosphoprotein</keyword>
<dbReference type="Proteomes" id="UP001177769">
    <property type="component" value="Chromosome"/>
</dbReference>
<organism evidence="5 6">
    <name type="scientific">Paucibacter sediminis</name>
    <dbReference type="NCBI Taxonomy" id="3019553"/>
    <lineage>
        <taxon>Bacteria</taxon>
        <taxon>Pseudomonadati</taxon>
        <taxon>Pseudomonadota</taxon>
        <taxon>Betaproteobacteria</taxon>
        <taxon>Burkholderiales</taxon>
        <taxon>Sphaerotilaceae</taxon>
        <taxon>Roseateles</taxon>
    </lineage>
</organism>
<dbReference type="Pfam" id="PF13487">
    <property type="entry name" value="HD_5"/>
    <property type="match status" value="1"/>
</dbReference>
<dbReference type="GO" id="GO:0000160">
    <property type="term" value="P:phosphorelay signal transduction system"/>
    <property type="evidence" value="ECO:0007669"/>
    <property type="project" value="InterPro"/>
</dbReference>
<evidence type="ECO:0000259" key="4">
    <source>
        <dbReference type="PROSITE" id="PS51832"/>
    </source>
</evidence>
<feature type="modified residue" description="4-aspartylphosphate" evidence="2">
    <location>
        <position position="52"/>
    </location>
</feature>
<protein>
    <submittedName>
        <fullName evidence="5">Response regulator</fullName>
    </submittedName>
</protein>
<dbReference type="Gene3D" id="1.10.3210.10">
    <property type="entry name" value="Hypothetical protein af1432"/>
    <property type="match status" value="1"/>
</dbReference>
<dbReference type="EMBL" id="CP116346">
    <property type="protein sequence ID" value="WIT09748.1"/>
    <property type="molecule type" value="Genomic_DNA"/>
</dbReference>
<dbReference type="InterPro" id="IPR001789">
    <property type="entry name" value="Sig_transdc_resp-reg_receiver"/>
</dbReference>
<gene>
    <name evidence="5" type="ORF">PFX98_12415</name>
</gene>
<dbReference type="SUPFAM" id="SSF109604">
    <property type="entry name" value="HD-domain/PDEase-like"/>
    <property type="match status" value="1"/>
</dbReference>
<dbReference type="Gene3D" id="3.40.50.2300">
    <property type="match status" value="1"/>
</dbReference>
<sequence length="347" mass="38693">MNIVLVDDNPVNLALLGELVKQLDAGQAHAFSDADAALQWCLQQDPDLVIVDYMMPGLNGLEFIKRLRAESSRADVPLLMVTANAEVQVRYDALQSGANDFLTKPLDPVEFLARSRNMLALRRGQLALAMRASWLAEEVRRATQEIVERERDTIFRLSRAAEYRDPDTGSHVMRMAHYSKLIARRLGLTSDDQDILFRAAPMHDIGKVGIPDQVLLKPGRLDQPELEVMRDHARIGHEILQGSPSPVLQQAAVVALSHHEKFDGSGYPHGLAGKKIPLQGRIVAVADVFDALTTERPYKRPWSLEKARGYLEESSGSHFDPDCVDAFLGAWDEVLAIHERFQPVAQV</sequence>
<dbReference type="CDD" id="cd17551">
    <property type="entry name" value="REC_RpfG-like"/>
    <property type="match status" value="1"/>
</dbReference>
<keyword evidence="1" id="KW-0378">Hydrolase</keyword>
<dbReference type="SMART" id="SM00448">
    <property type="entry name" value="REC"/>
    <property type="match status" value="1"/>
</dbReference>
<name>A0AA95N9S5_9BURK</name>
<evidence type="ECO:0000313" key="6">
    <source>
        <dbReference type="Proteomes" id="UP001177769"/>
    </source>
</evidence>
<evidence type="ECO:0000256" key="2">
    <source>
        <dbReference type="PROSITE-ProRule" id="PRU00169"/>
    </source>
</evidence>
<dbReference type="RefSeq" id="WP_285230818.1">
    <property type="nucleotide sequence ID" value="NZ_CP116346.1"/>
</dbReference>
<dbReference type="PROSITE" id="PS50110">
    <property type="entry name" value="RESPONSE_REGULATORY"/>
    <property type="match status" value="1"/>
</dbReference>
<feature type="domain" description="Response regulatory" evidence="3">
    <location>
        <begin position="2"/>
        <end position="119"/>
    </location>
</feature>
<dbReference type="KEGG" id="pais:PFX98_12415"/>
<keyword evidence="6" id="KW-1185">Reference proteome</keyword>
<feature type="domain" description="HD-GYP" evidence="4">
    <location>
        <begin position="146"/>
        <end position="343"/>
    </location>
</feature>
<accession>A0AA95N9S5</accession>
<dbReference type="SMART" id="SM00471">
    <property type="entry name" value="HDc"/>
    <property type="match status" value="1"/>
</dbReference>
<dbReference type="PANTHER" id="PTHR45228:SF1">
    <property type="entry name" value="CYCLIC DI-GMP PHOSPHODIESTERASE TM_0186"/>
    <property type="match status" value="1"/>
</dbReference>
<evidence type="ECO:0000256" key="1">
    <source>
        <dbReference type="ARBA" id="ARBA00022801"/>
    </source>
</evidence>
<dbReference type="InterPro" id="IPR037522">
    <property type="entry name" value="HD_GYP_dom"/>
</dbReference>